<dbReference type="RefSeq" id="WP_193637975.1">
    <property type="nucleotide sequence ID" value="NZ_JADCSA010000006.1"/>
</dbReference>
<dbReference type="SUPFAM" id="SSF51569">
    <property type="entry name" value="Aldolase"/>
    <property type="match status" value="1"/>
</dbReference>
<evidence type="ECO:0000256" key="1">
    <source>
        <dbReference type="ARBA" id="ARBA00022679"/>
    </source>
</evidence>
<dbReference type="PANTHER" id="PTHR42880:SF1">
    <property type="entry name" value="ISOPROPYLMALATE_HOMOCITRATE_CITRAMALATE SYNTHASE FAMILY PROTEIN"/>
    <property type="match status" value="1"/>
</dbReference>
<name>A0ABR9RSU9_9ACTN</name>
<evidence type="ECO:0000313" key="3">
    <source>
        <dbReference type="EMBL" id="MBE7324654.1"/>
    </source>
</evidence>
<feature type="domain" description="Pyruvate carboxyltransferase" evidence="2">
    <location>
        <begin position="6"/>
        <end position="262"/>
    </location>
</feature>
<reference evidence="3 4" key="1">
    <citation type="submission" date="2020-10" db="EMBL/GenBank/DDBJ databases">
        <title>Nocardioides sp. isolated from sludge.</title>
        <authorList>
            <person name="Zhang X."/>
        </authorList>
    </citation>
    <scope>NUCLEOTIDE SEQUENCE [LARGE SCALE GENOMIC DNA]</scope>
    <source>
        <strain evidence="3 4">Y6</strain>
    </source>
</reference>
<dbReference type="PANTHER" id="PTHR42880">
    <property type="entry name" value="HOMOCITRATE SYNTHASE"/>
    <property type="match status" value="1"/>
</dbReference>
<dbReference type="Proteomes" id="UP000756387">
    <property type="component" value="Unassembled WGS sequence"/>
</dbReference>
<evidence type="ECO:0000259" key="2">
    <source>
        <dbReference type="PROSITE" id="PS50991"/>
    </source>
</evidence>
<dbReference type="EMBL" id="JADCSA010000006">
    <property type="protein sequence ID" value="MBE7324654.1"/>
    <property type="molecule type" value="Genomic_DNA"/>
</dbReference>
<protein>
    <submittedName>
        <fullName evidence="3">2-isopropylmalate synthase</fullName>
    </submittedName>
</protein>
<dbReference type="Pfam" id="PF22617">
    <property type="entry name" value="HCS_D2"/>
    <property type="match status" value="1"/>
</dbReference>
<dbReference type="Gene3D" id="3.20.20.70">
    <property type="entry name" value="Aldolase class I"/>
    <property type="match status" value="1"/>
</dbReference>
<dbReference type="InterPro" id="IPR054691">
    <property type="entry name" value="LeuA/HCS_post-cat"/>
</dbReference>
<dbReference type="InterPro" id="IPR002034">
    <property type="entry name" value="AIPM/Hcit_synth_CS"/>
</dbReference>
<proteinExistence type="predicted"/>
<gene>
    <name evidence="3" type="ORF">IEQ44_08310</name>
</gene>
<keyword evidence="4" id="KW-1185">Reference proteome</keyword>
<keyword evidence="1" id="KW-0808">Transferase</keyword>
<comment type="caution">
    <text evidence="3">The sequence shown here is derived from an EMBL/GenBank/DDBJ whole genome shotgun (WGS) entry which is preliminary data.</text>
</comment>
<organism evidence="3 4">
    <name type="scientific">Nocardioides malaquae</name>
    <dbReference type="NCBI Taxonomy" id="2773426"/>
    <lineage>
        <taxon>Bacteria</taxon>
        <taxon>Bacillati</taxon>
        <taxon>Actinomycetota</taxon>
        <taxon>Actinomycetes</taxon>
        <taxon>Propionibacteriales</taxon>
        <taxon>Nocardioidaceae</taxon>
        <taxon>Nocardioides</taxon>
    </lineage>
</organism>
<evidence type="ECO:0000313" key="4">
    <source>
        <dbReference type="Proteomes" id="UP000756387"/>
    </source>
</evidence>
<dbReference type="PROSITE" id="PS50991">
    <property type="entry name" value="PYR_CT"/>
    <property type="match status" value="1"/>
</dbReference>
<dbReference type="InterPro" id="IPR013785">
    <property type="entry name" value="Aldolase_TIM"/>
</dbReference>
<dbReference type="PROSITE" id="PS00816">
    <property type="entry name" value="AIPM_HOMOCIT_SYNTH_2"/>
    <property type="match status" value="1"/>
</dbReference>
<accession>A0ABR9RSU9</accession>
<dbReference type="InterPro" id="IPR000891">
    <property type="entry name" value="PYR_CT"/>
</dbReference>
<sequence>MQQRQVKIIDATLREGMQSAGGTFSVEQSIEVALQLAGCGVATVECGHPGIGSEELYRVSAVVDALEGRIPVLGHARALEADVDAVAKSGAEWVGIFLGVNPLSMASRMPGCSRDDLFRRIEESVSCARERGLAVRFTVEDGSRTDLEVMLEANAIALAAGAARVCLSDTVGILEPTRIAEVVQSLRAAVGQADLEVHLHDDRGLAMANALAAMDAGANWISTSVNGLGERAGIVDLTTLLANLAYRDGRELPAGETMRDLSRRVGAYSRSAPDDRRPVVGANAFRHVAKLHVTAVGRDPETYEWIDPARFGVERVLGGNPLPPVPNEWIVNPPIISAEELRYHRAGPGDRFVLVDERFVPGSGQYCIARRIPRLDEYGAGHVDEHVHHCDSLFVFLGADDDYQGLRTEVSLDGEYFTVQSPASVFIPAGVRHSYRVVGGAGTYLNYVLAGDYNSSLLDPVGV</sequence>
<dbReference type="Pfam" id="PF00682">
    <property type="entry name" value="HMGL-like"/>
    <property type="match status" value="1"/>
</dbReference>
<dbReference type="Gene3D" id="4.10.430.20">
    <property type="match status" value="1"/>
</dbReference>